<evidence type="ECO:0000256" key="2">
    <source>
        <dbReference type="ARBA" id="ARBA00006153"/>
    </source>
</evidence>
<dbReference type="SUPFAM" id="SSF55031">
    <property type="entry name" value="Bacterial exopeptidase dimerisation domain"/>
    <property type="match status" value="2"/>
</dbReference>
<dbReference type="GO" id="GO:0009850">
    <property type="term" value="P:auxin metabolic process"/>
    <property type="evidence" value="ECO:0007669"/>
    <property type="project" value="TreeGrafter"/>
</dbReference>
<accession>A0A0E0GW44</accession>
<feature type="domain" description="Peptidase M20 dimerisation" evidence="5">
    <location>
        <begin position="138"/>
        <end position="209"/>
    </location>
</feature>
<comment type="function">
    <text evidence="1">Hydrolyzes certain amino acid conjugates of the plant growth regulator indole-3-acetic acid (IAA).</text>
</comment>
<dbReference type="GO" id="GO:0010179">
    <property type="term" value="F:IAA-Ala conjugate hydrolase activity"/>
    <property type="evidence" value="ECO:0007669"/>
    <property type="project" value="TreeGrafter"/>
</dbReference>
<comment type="similarity">
    <text evidence="2">Belongs to the peptidase M20 family.</text>
</comment>
<evidence type="ECO:0000256" key="1">
    <source>
        <dbReference type="ARBA" id="ARBA00003007"/>
    </source>
</evidence>
<evidence type="ECO:0000313" key="6">
    <source>
        <dbReference type="EnsemblPlants" id="ONIVA03G42040.1"/>
    </source>
</evidence>
<dbReference type="InterPro" id="IPR036264">
    <property type="entry name" value="Bact_exopeptidase_dim_dom"/>
</dbReference>
<dbReference type="NCBIfam" id="TIGR01891">
    <property type="entry name" value="amidohydrolases"/>
    <property type="match status" value="1"/>
</dbReference>
<keyword evidence="4" id="KW-0378">Hydrolase</keyword>
<dbReference type="FunFam" id="3.30.70.360:FF:000001">
    <property type="entry name" value="N-acetyldiaminopimelate deacetylase"/>
    <property type="match status" value="2"/>
</dbReference>
<dbReference type="EnsemblPlants" id="ONIVA03G42040.1">
    <property type="protein sequence ID" value="ONIVA03G42040.1"/>
    <property type="gene ID" value="ONIVA03G42040"/>
</dbReference>
<dbReference type="InterPro" id="IPR011650">
    <property type="entry name" value="Peptidase_M20_dimer"/>
</dbReference>
<dbReference type="Gene3D" id="3.30.70.360">
    <property type="match status" value="1"/>
</dbReference>
<dbReference type="HOGENOM" id="CLU_402480_0_0_1"/>
<feature type="domain" description="Peptidase M20 dimerisation" evidence="5">
    <location>
        <begin position="615"/>
        <end position="712"/>
    </location>
</feature>
<dbReference type="STRING" id="4536.A0A0E0GW44"/>
<name>A0A0E0GW44_ORYNI</name>
<dbReference type="SUPFAM" id="SSF53187">
    <property type="entry name" value="Zn-dependent exopeptidases"/>
    <property type="match status" value="3"/>
</dbReference>
<dbReference type="Gramene" id="ONIVA03G42040.1">
    <property type="protein sequence ID" value="ONIVA03G42040.1"/>
    <property type="gene ID" value="ONIVA03G42040"/>
</dbReference>
<dbReference type="Pfam" id="PF01546">
    <property type="entry name" value="Peptidase_M20"/>
    <property type="match status" value="3"/>
</dbReference>
<keyword evidence="3" id="KW-0732">Signal</keyword>
<evidence type="ECO:0000256" key="3">
    <source>
        <dbReference type="ARBA" id="ARBA00022729"/>
    </source>
</evidence>
<organism evidence="6">
    <name type="scientific">Oryza nivara</name>
    <name type="common">Indian wild rice</name>
    <name type="synonym">Oryza sativa f. spontanea</name>
    <dbReference type="NCBI Taxonomy" id="4536"/>
    <lineage>
        <taxon>Eukaryota</taxon>
        <taxon>Viridiplantae</taxon>
        <taxon>Streptophyta</taxon>
        <taxon>Embryophyta</taxon>
        <taxon>Tracheophyta</taxon>
        <taxon>Spermatophyta</taxon>
        <taxon>Magnoliopsida</taxon>
        <taxon>Liliopsida</taxon>
        <taxon>Poales</taxon>
        <taxon>Poaceae</taxon>
        <taxon>BOP clade</taxon>
        <taxon>Oryzoideae</taxon>
        <taxon>Oryzeae</taxon>
        <taxon>Oryzinae</taxon>
        <taxon>Oryza</taxon>
    </lineage>
</organism>
<dbReference type="PANTHER" id="PTHR11014">
    <property type="entry name" value="PEPTIDASE M20 FAMILY MEMBER"/>
    <property type="match status" value="1"/>
</dbReference>
<dbReference type="GO" id="GO:0005783">
    <property type="term" value="C:endoplasmic reticulum"/>
    <property type="evidence" value="ECO:0007669"/>
    <property type="project" value="TreeGrafter"/>
</dbReference>
<proteinExistence type="inferred from homology"/>
<protein>
    <recommendedName>
        <fullName evidence="5">Peptidase M20 dimerisation domain-containing protein</fullName>
    </recommendedName>
</protein>
<dbReference type="AlphaFoldDB" id="A0A0E0GW44"/>
<evidence type="ECO:0000259" key="5">
    <source>
        <dbReference type="Pfam" id="PF07687"/>
    </source>
</evidence>
<reference evidence="6" key="1">
    <citation type="submission" date="2015-04" db="UniProtKB">
        <authorList>
            <consortium name="EnsemblPlants"/>
        </authorList>
    </citation>
    <scope>IDENTIFICATION</scope>
    <source>
        <strain evidence="6">SL10</strain>
    </source>
</reference>
<dbReference type="InterPro" id="IPR002933">
    <property type="entry name" value="Peptidase_M20"/>
</dbReference>
<dbReference type="Gene3D" id="3.40.630.10">
    <property type="entry name" value="Zn peptidases"/>
    <property type="match status" value="6"/>
</dbReference>
<reference evidence="6" key="2">
    <citation type="submission" date="2018-04" db="EMBL/GenBank/DDBJ databases">
        <title>OnivRS2 (Oryza nivara Reference Sequence Version 2).</title>
        <authorList>
            <person name="Zhang J."/>
            <person name="Kudrna D."/>
            <person name="Lee S."/>
            <person name="Talag J."/>
            <person name="Rajasekar S."/>
            <person name="Welchert J."/>
            <person name="Hsing Y.-I."/>
            <person name="Wing R.A."/>
        </authorList>
    </citation>
    <scope>NUCLEOTIDE SEQUENCE [LARGE SCALE GENOMIC DNA]</scope>
    <source>
        <strain evidence="6">SL10</strain>
    </source>
</reference>
<evidence type="ECO:0000313" key="7">
    <source>
        <dbReference type="Proteomes" id="UP000006591"/>
    </source>
</evidence>
<sequence length="830" mass="86527">MSKTAATTLGRELLEAARAPEFAGWLRGLRRRIHQHPELAFQEHRTSALVRAELDALGVAYVWPVAQTGVVATVVGAAGPGPGKVKLVFQPAEEGYAGGYYVLEEGAVDDVQGIFGMHVDAGLPAGVVASRPGPFLAGSARFTATINGKGGHAAAPHHAVDPIVAVSSAVLSLQQIVARETDPLQGAVVSVTTIKGGEAFNVIEGQAAVNRCTAAVDFMEDKLPPYPATVNDEEMYAHAKAVAESMLGEANVKLSPQGMGAEDFGFYAQRIPAAFFGIGVGNDGGGMAETTTKNQLHSPHFVVDEEALPVGAAFHAAVAIEYLNKNASGLPARAAMSTTLRRELLEAARAPEFAGWLRGLRRRIHQHPELAFQEHRTSALVRAELDALGVAYVWPVAQTGVVATVVGAAGPGPGKVKLVFQPAEEGYAGGYYVLEEGAVDDVQGIFGMHVDAGLPAGVVASRPGPFLAGSARFTATINGKGGHAAAPHHAVDPIVAVSSAVLSLQQIVARETDPLQGAEMVEWEFKSLEDGKMHACGHDAHVAILLVAAKLLQSRRDHFNGKVKLVFQPAEGGAGGYHVLKEGVLDDTQTIFAVHVATDLPAGVVGSRPGPFLAGSARFTATITGKGGHAAEPHLAVDPIVAASSAVLSLQQIVARETNPLQGAVVSVTTIKGGEAFNVIPESVTLGGTLRSMTTDGLSYLMNRIREVIEGQAAVNRCTAAVDFMEDKLRPYPATVNDEGMYAHAKAVAESMLGEANVTVSPMCMGAEDFGFYAQRIPAAFFGIGVGSNGNDGGGMAETTKNQLHSPHFVVDEEALPVGAAFHAAVAIEL</sequence>
<dbReference type="eggNOG" id="ENOG502QQEM">
    <property type="taxonomic scope" value="Eukaryota"/>
</dbReference>
<dbReference type="Pfam" id="PF07687">
    <property type="entry name" value="M20_dimer"/>
    <property type="match status" value="2"/>
</dbReference>
<evidence type="ECO:0000256" key="4">
    <source>
        <dbReference type="ARBA" id="ARBA00022801"/>
    </source>
</evidence>
<dbReference type="InterPro" id="IPR017439">
    <property type="entry name" value="Amidohydrolase"/>
</dbReference>
<dbReference type="Proteomes" id="UP000006591">
    <property type="component" value="Chromosome 3"/>
</dbReference>
<dbReference type="PANTHER" id="PTHR11014:SF99">
    <property type="entry name" value="IAA-AMINO ACID HYDROLASE ILR1-LIKE 3"/>
    <property type="match status" value="1"/>
</dbReference>
<keyword evidence="7" id="KW-1185">Reference proteome</keyword>